<evidence type="ECO:0000259" key="7">
    <source>
        <dbReference type="Pfam" id="PF08386"/>
    </source>
</evidence>
<reference evidence="9" key="1">
    <citation type="journal article" date="2019" name="Int. J. Syst. Evol. Microbiol.">
        <title>The Global Catalogue of Microorganisms (GCM) 10K type strain sequencing project: providing services to taxonomists for standard genome sequencing and annotation.</title>
        <authorList>
            <consortium name="The Broad Institute Genomics Platform"/>
            <consortium name="The Broad Institute Genome Sequencing Center for Infectious Disease"/>
            <person name="Wu L."/>
            <person name="Ma J."/>
        </authorList>
    </citation>
    <scope>NUCLEOTIDE SEQUENCE [LARGE SCALE GENOMIC DNA]</scope>
    <source>
        <strain evidence="9">CGMCC 4.7241</strain>
    </source>
</reference>
<feature type="compositionally biased region" description="Polar residues" evidence="4">
    <location>
        <begin position="522"/>
        <end position="532"/>
    </location>
</feature>
<dbReference type="Gene3D" id="3.40.50.1820">
    <property type="entry name" value="alpha/beta hydrolase"/>
    <property type="match status" value="1"/>
</dbReference>
<evidence type="ECO:0000256" key="2">
    <source>
        <dbReference type="ARBA" id="ARBA00022729"/>
    </source>
</evidence>
<accession>A0ABV7YAM6</accession>
<comment type="similarity">
    <text evidence="1">Belongs to the peptidase S33 family.</text>
</comment>
<evidence type="ECO:0000256" key="5">
    <source>
        <dbReference type="SAM" id="SignalP"/>
    </source>
</evidence>
<name>A0ABV7YAM6_9ACTN</name>
<dbReference type="EMBL" id="JBHRZH010000009">
    <property type="protein sequence ID" value="MFC3761793.1"/>
    <property type="molecule type" value="Genomic_DNA"/>
</dbReference>
<feature type="chain" id="PRO_5046831039" evidence="5">
    <location>
        <begin position="28"/>
        <end position="532"/>
    </location>
</feature>
<dbReference type="GO" id="GO:0016787">
    <property type="term" value="F:hydrolase activity"/>
    <property type="evidence" value="ECO:0007669"/>
    <property type="project" value="UniProtKB-KW"/>
</dbReference>
<feature type="signal peptide" evidence="5">
    <location>
        <begin position="1"/>
        <end position="27"/>
    </location>
</feature>
<dbReference type="Proteomes" id="UP001595699">
    <property type="component" value="Unassembled WGS sequence"/>
</dbReference>
<evidence type="ECO:0000313" key="8">
    <source>
        <dbReference type="EMBL" id="MFC3761793.1"/>
    </source>
</evidence>
<dbReference type="RefSeq" id="WP_205114485.1">
    <property type="nucleotide sequence ID" value="NZ_JAFBCM010000001.1"/>
</dbReference>
<dbReference type="Pfam" id="PF08386">
    <property type="entry name" value="Abhydrolase_4"/>
    <property type="match status" value="1"/>
</dbReference>
<keyword evidence="9" id="KW-1185">Reference proteome</keyword>
<dbReference type="InterPro" id="IPR013595">
    <property type="entry name" value="Pept_S33_TAP-like_C"/>
</dbReference>
<gene>
    <name evidence="8" type="ORF">ACFOUW_13190</name>
</gene>
<evidence type="ECO:0000313" key="9">
    <source>
        <dbReference type="Proteomes" id="UP001595699"/>
    </source>
</evidence>
<feature type="domain" description="Peptidase S33 tripeptidyl aminopeptidase-like C-terminal" evidence="7">
    <location>
        <begin position="422"/>
        <end position="501"/>
    </location>
</feature>
<keyword evidence="2 5" id="KW-0732">Signal</keyword>
<dbReference type="Pfam" id="PF00561">
    <property type="entry name" value="Abhydrolase_1"/>
    <property type="match status" value="1"/>
</dbReference>
<sequence length="532" mass="57549">MRRHSLAAAAALMAVAGPMVIAAPAFATAPPASVTWTKCPAYSDEVLEFLGLPPADRPAFHELWARAECGTVAVPLDYRKPRGRTITVAITRLKATDQKRQLGSMALNPGGPGGAGYLLPIQFGLRPGTAKLNERYDLIGFDPRGVGYSTQVDCEPADGPPPTSPITKRQAKQQYAELVRASRACAAKDPAFLSQITTGNIARDLDRVRAGLGERKLNYYGVSWGSWLGPVYRSLFPSKTGRMWVDSVAIPDPRMDRFEAERAMATHRSFTRFAAWIARFDDTYHLGRTGRQVEATLAAMRADFEANPRQFTDLPFPIGGFEIGLTAGVPSVDWTLFARALADLRTWTGTTAPESLKRLIGGPGPGGEPPAGLPELFNETAGQAIFCNGDGGRRDFESAWKAYQDRLRRYPVTGVTSHYLPPCAGWSLPVERIRLHHGGGSLVLSGHRWETPSVFEWTAEMHDAVGGKVVTIDDDVHGSVLDSADCLARVARFFETGSVGARTCEGIPVPTGPDDLPGPQAFGTQSRSGLHP</sequence>
<evidence type="ECO:0000256" key="3">
    <source>
        <dbReference type="ARBA" id="ARBA00022801"/>
    </source>
</evidence>
<feature type="domain" description="AB hydrolase-1" evidence="6">
    <location>
        <begin position="107"/>
        <end position="300"/>
    </location>
</feature>
<dbReference type="InterPro" id="IPR051601">
    <property type="entry name" value="Serine_prot/Carboxylest_S33"/>
</dbReference>
<feature type="region of interest" description="Disordered" evidence="4">
    <location>
        <begin position="505"/>
        <end position="532"/>
    </location>
</feature>
<dbReference type="InterPro" id="IPR000073">
    <property type="entry name" value="AB_hydrolase_1"/>
</dbReference>
<dbReference type="PANTHER" id="PTHR43248">
    <property type="entry name" value="2-SUCCINYL-6-HYDROXY-2,4-CYCLOHEXADIENE-1-CARBOXYLATE SYNTHASE"/>
    <property type="match status" value="1"/>
</dbReference>
<keyword evidence="3 8" id="KW-0378">Hydrolase</keyword>
<proteinExistence type="inferred from homology"/>
<dbReference type="PANTHER" id="PTHR43248:SF29">
    <property type="entry name" value="TRIPEPTIDYL AMINOPEPTIDASE"/>
    <property type="match status" value="1"/>
</dbReference>
<protein>
    <submittedName>
        <fullName evidence="8">Alpha/beta fold hydrolase</fullName>
    </submittedName>
</protein>
<evidence type="ECO:0000259" key="6">
    <source>
        <dbReference type="Pfam" id="PF00561"/>
    </source>
</evidence>
<dbReference type="SUPFAM" id="SSF53474">
    <property type="entry name" value="alpha/beta-Hydrolases"/>
    <property type="match status" value="1"/>
</dbReference>
<organism evidence="8 9">
    <name type="scientific">Tenggerimyces flavus</name>
    <dbReference type="NCBI Taxonomy" id="1708749"/>
    <lineage>
        <taxon>Bacteria</taxon>
        <taxon>Bacillati</taxon>
        <taxon>Actinomycetota</taxon>
        <taxon>Actinomycetes</taxon>
        <taxon>Propionibacteriales</taxon>
        <taxon>Nocardioidaceae</taxon>
        <taxon>Tenggerimyces</taxon>
    </lineage>
</organism>
<evidence type="ECO:0000256" key="1">
    <source>
        <dbReference type="ARBA" id="ARBA00010088"/>
    </source>
</evidence>
<dbReference type="InterPro" id="IPR029058">
    <property type="entry name" value="AB_hydrolase_fold"/>
</dbReference>
<comment type="caution">
    <text evidence="8">The sequence shown here is derived from an EMBL/GenBank/DDBJ whole genome shotgun (WGS) entry which is preliminary data.</text>
</comment>
<evidence type="ECO:0000256" key="4">
    <source>
        <dbReference type="SAM" id="MobiDB-lite"/>
    </source>
</evidence>